<dbReference type="Proteomes" id="UP000285286">
    <property type="component" value="Unassembled WGS sequence"/>
</dbReference>
<organism evidence="1 2">
    <name type="scientific">Pseudomonas vranovensis</name>
    <dbReference type="NCBI Taxonomy" id="321661"/>
    <lineage>
        <taxon>Bacteria</taxon>
        <taxon>Pseudomonadati</taxon>
        <taxon>Pseudomonadota</taxon>
        <taxon>Gammaproteobacteria</taxon>
        <taxon>Pseudomonadales</taxon>
        <taxon>Pseudomonadaceae</taxon>
        <taxon>Pseudomonas</taxon>
    </lineage>
</organism>
<dbReference type="EMBL" id="MOAM01000035">
    <property type="protein sequence ID" value="ROL64768.1"/>
    <property type="molecule type" value="Genomic_DNA"/>
</dbReference>
<dbReference type="AlphaFoldDB" id="A0A423CZY0"/>
<sequence length="136" mass="15161">MPQYLLDSTAPTIATARLARTVRPSATFIATTTAWRPVQAVCPALCTIDRAITAVFTDQTEIRQLPDYGFHFILKQREVAVKVVIPASLFREARNDFCGCQPFAAHQRFTHYTQYLNDERISTASCHAVLSDAIGD</sequence>
<name>A0A423CZY0_9PSED</name>
<evidence type="ECO:0000313" key="1">
    <source>
        <dbReference type="EMBL" id="ROL64768.1"/>
    </source>
</evidence>
<gene>
    <name evidence="1" type="ORF">BHU25_23105</name>
</gene>
<evidence type="ECO:0000313" key="2">
    <source>
        <dbReference type="Proteomes" id="UP000285286"/>
    </source>
</evidence>
<comment type="caution">
    <text evidence="1">The sequence shown here is derived from an EMBL/GenBank/DDBJ whole genome shotgun (WGS) entry which is preliminary data.</text>
</comment>
<reference evidence="1 2" key="1">
    <citation type="submission" date="2016-10" db="EMBL/GenBank/DDBJ databases">
        <title>Comparative genome analysis of multiple Pseudomonas spp. focuses on biocontrol and plant growth promoting traits.</title>
        <authorList>
            <person name="Tao X.-Y."/>
            <person name="Taylor C.G."/>
        </authorList>
    </citation>
    <scope>NUCLEOTIDE SEQUENCE [LARGE SCALE GENOMIC DNA]</scope>
    <source>
        <strain evidence="1 2">15D11</strain>
    </source>
</reference>
<protein>
    <submittedName>
        <fullName evidence="1">Uncharacterized protein</fullName>
    </submittedName>
</protein>
<proteinExistence type="predicted"/>
<accession>A0A423CZY0</accession>
<keyword evidence="2" id="KW-1185">Reference proteome</keyword>